<dbReference type="GO" id="GO:0097588">
    <property type="term" value="P:archaeal or bacterial-type flagellum-dependent cell motility"/>
    <property type="evidence" value="ECO:0007669"/>
    <property type="project" value="InterPro"/>
</dbReference>
<dbReference type="GeneID" id="10798474"/>
<dbReference type="AlphaFoldDB" id="F8DA65"/>
<accession>F8DA65</accession>
<dbReference type="EMBL" id="CP002839">
    <property type="protein sequence ID" value="AEH38137.1"/>
    <property type="molecule type" value="Genomic_DNA"/>
</dbReference>
<keyword evidence="2" id="KW-1185">Reference proteome</keyword>
<sequence length="154" mass="16389">MSSVTATHLIMFIGSLVIASAVAGTVIMEVDQVSNSIETRGSAVAEEIETDIAIISDESQSDAIINQTNETATVLVKNIGDRDVPAHPNYVDVLVDGSYDPVTSVERVDTDSNRWAPGGVVEVTASYGDQNVQNDTEITVIVNGNEDSIDTYVE</sequence>
<keyword evidence="1" id="KW-0966">Cell projection</keyword>
<protein>
    <submittedName>
        <fullName evidence="1">Flagellin</fullName>
    </submittedName>
</protein>
<proteinExistence type="predicted"/>
<evidence type="ECO:0000313" key="1">
    <source>
        <dbReference type="EMBL" id="AEH38137.1"/>
    </source>
</evidence>
<dbReference type="PANTHER" id="PTHR42200:SF2">
    <property type="entry name" value="ARCHAEAL FLAGELLA-RELATED PROTEIN F"/>
    <property type="match status" value="1"/>
</dbReference>
<dbReference type="GO" id="GO:0005198">
    <property type="term" value="F:structural molecule activity"/>
    <property type="evidence" value="ECO:0007669"/>
    <property type="project" value="InterPro"/>
</dbReference>
<dbReference type="KEGG" id="hxa:Halxa_3526"/>
<dbReference type="STRING" id="797210.Halxa_3526"/>
<dbReference type="InterPro" id="IPR002774">
    <property type="entry name" value="Flagellin_arc-type"/>
</dbReference>
<dbReference type="RefSeq" id="WP_013881025.1">
    <property type="nucleotide sequence ID" value="NC_015666.1"/>
</dbReference>
<gene>
    <name evidence="1" type="ordered locus">Halxa_3526</name>
</gene>
<keyword evidence="1" id="KW-0282">Flagellum</keyword>
<dbReference type="eggNOG" id="arCOG01822">
    <property type="taxonomic scope" value="Archaea"/>
</dbReference>
<reference evidence="1 2" key="1">
    <citation type="journal article" date="2012" name="Stand. Genomic Sci.">
        <title>Complete genome sequence of Halopiger xanaduensis type strain (SH-6(T)).</title>
        <authorList>
            <person name="Anderson I."/>
            <person name="Tindall B.J."/>
            <person name="Rohde M."/>
            <person name="Lucas S."/>
            <person name="Han J."/>
            <person name="Lapidus A."/>
            <person name="Cheng J.F."/>
            <person name="Goodwin L."/>
            <person name="Pitluck S."/>
            <person name="Peters L."/>
            <person name="Pati A."/>
            <person name="Mikhailova N."/>
            <person name="Pagani I."/>
            <person name="Teshima H."/>
            <person name="Han C."/>
            <person name="Tapia R."/>
            <person name="Land M."/>
            <person name="Woyke T."/>
            <person name="Klenk H.P."/>
            <person name="Kyrpides N."/>
            <person name="Ivanova N."/>
        </authorList>
    </citation>
    <scope>NUCLEOTIDE SEQUENCE [LARGE SCALE GENOMIC DNA]</scope>
    <source>
        <strain evidence="2">DSM 18323 / JCM 14033 / SH-6</strain>
    </source>
</reference>
<name>F8DA65_HALXS</name>
<dbReference type="Pfam" id="PF01917">
    <property type="entry name" value="Flagellin_arch-type"/>
    <property type="match status" value="1"/>
</dbReference>
<dbReference type="Proteomes" id="UP000006794">
    <property type="component" value="Chromosome"/>
</dbReference>
<dbReference type="PANTHER" id="PTHR42200">
    <property type="entry name" value="ARCHAEAL FLAGELLA-RELATED PROTEIN F-RELATED"/>
    <property type="match status" value="1"/>
</dbReference>
<dbReference type="OrthoDB" id="183655at2157"/>
<keyword evidence="1" id="KW-0969">Cilium</keyword>
<dbReference type="HOGENOM" id="CLU_134827_0_0_2"/>
<evidence type="ECO:0000313" key="2">
    <source>
        <dbReference type="Proteomes" id="UP000006794"/>
    </source>
</evidence>
<organism evidence="1 2">
    <name type="scientific">Halopiger xanaduensis (strain DSM 18323 / JCM 14033 / SH-6)</name>
    <dbReference type="NCBI Taxonomy" id="797210"/>
    <lineage>
        <taxon>Archaea</taxon>
        <taxon>Methanobacteriati</taxon>
        <taxon>Methanobacteriota</taxon>
        <taxon>Stenosarchaea group</taxon>
        <taxon>Halobacteria</taxon>
        <taxon>Halobacteriales</taxon>
        <taxon>Natrialbaceae</taxon>
        <taxon>Halopiger</taxon>
    </lineage>
</organism>